<reference evidence="1" key="1">
    <citation type="submission" date="2015-07" db="EMBL/GenBank/DDBJ databases">
        <title>Transcriptome Assembly of Anthurium amnicola.</title>
        <authorList>
            <person name="Suzuki J."/>
        </authorList>
    </citation>
    <scope>NUCLEOTIDE SEQUENCE</scope>
</reference>
<evidence type="ECO:0000313" key="1">
    <source>
        <dbReference type="EMBL" id="JAT48587.1"/>
    </source>
</evidence>
<organism evidence="1">
    <name type="scientific">Anthurium amnicola</name>
    <dbReference type="NCBI Taxonomy" id="1678845"/>
    <lineage>
        <taxon>Eukaryota</taxon>
        <taxon>Viridiplantae</taxon>
        <taxon>Streptophyta</taxon>
        <taxon>Embryophyta</taxon>
        <taxon>Tracheophyta</taxon>
        <taxon>Spermatophyta</taxon>
        <taxon>Magnoliopsida</taxon>
        <taxon>Liliopsida</taxon>
        <taxon>Araceae</taxon>
        <taxon>Pothoideae</taxon>
        <taxon>Potheae</taxon>
        <taxon>Anthurium</taxon>
    </lineage>
</organism>
<dbReference type="AlphaFoldDB" id="A0A1D1Y1R4"/>
<protein>
    <submittedName>
        <fullName evidence="1">3-isopropylmalate dehydratase small subunit</fullName>
    </submittedName>
</protein>
<dbReference type="EMBL" id="GDJX01019349">
    <property type="protein sequence ID" value="JAT48587.1"/>
    <property type="molecule type" value="Transcribed_RNA"/>
</dbReference>
<name>A0A1D1Y1R4_9ARAE</name>
<accession>A0A1D1Y1R4</accession>
<sequence length="151" mass="16062">MEADIAVGIQDAQRLHVESQVFASGMVGERGALWKGALGVLRARQGFVFRMVEVVGASSLVAAREHRGAPYTASDMVVERGAFSRAVLRGLKVVHRSAKVMVEGSVASTRGVVFAQRASMVGLTTVWRMEEGNVVLCQAARRVPVAGLIAA</sequence>
<gene>
    <name evidence="1" type="primary">leuD_5</name>
    <name evidence="1" type="ORF">g.30862</name>
</gene>
<proteinExistence type="predicted"/>